<evidence type="ECO:0000313" key="2">
    <source>
        <dbReference type="EMBL" id="EMS58856.1"/>
    </source>
</evidence>
<organism evidence="2">
    <name type="scientific">Triticum urartu</name>
    <name type="common">Red wild einkorn</name>
    <name type="synonym">Crithodium urartu</name>
    <dbReference type="NCBI Taxonomy" id="4572"/>
    <lineage>
        <taxon>Eukaryota</taxon>
        <taxon>Viridiplantae</taxon>
        <taxon>Streptophyta</taxon>
        <taxon>Embryophyta</taxon>
        <taxon>Tracheophyta</taxon>
        <taxon>Spermatophyta</taxon>
        <taxon>Magnoliopsida</taxon>
        <taxon>Liliopsida</taxon>
        <taxon>Poales</taxon>
        <taxon>Poaceae</taxon>
        <taxon>BOP clade</taxon>
        <taxon>Pooideae</taxon>
        <taxon>Triticodae</taxon>
        <taxon>Triticeae</taxon>
        <taxon>Triticinae</taxon>
        <taxon>Triticum</taxon>
    </lineage>
</organism>
<dbReference type="AlphaFoldDB" id="M7ZGU1"/>
<dbReference type="EMBL" id="KD127669">
    <property type="protein sequence ID" value="EMS58856.1"/>
    <property type="molecule type" value="Genomic_DNA"/>
</dbReference>
<gene>
    <name evidence="2" type="ORF">TRIUR3_02736</name>
</gene>
<feature type="compositionally biased region" description="Basic residues" evidence="1">
    <location>
        <begin position="95"/>
        <end position="110"/>
    </location>
</feature>
<evidence type="ECO:0000256" key="1">
    <source>
        <dbReference type="SAM" id="MobiDB-lite"/>
    </source>
</evidence>
<feature type="compositionally biased region" description="Basic and acidic residues" evidence="1">
    <location>
        <begin position="78"/>
        <end position="89"/>
    </location>
</feature>
<reference evidence="2" key="1">
    <citation type="journal article" date="2013" name="Nature">
        <title>Draft genome of the wheat A-genome progenitor Triticum urartu.</title>
        <authorList>
            <person name="Ling H.Q."/>
            <person name="Zhao S."/>
            <person name="Liu D."/>
            <person name="Wang J."/>
            <person name="Sun H."/>
            <person name="Zhang C."/>
            <person name="Fan H."/>
            <person name="Li D."/>
            <person name="Dong L."/>
            <person name="Tao Y."/>
            <person name="Gao C."/>
            <person name="Wu H."/>
            <person name="Li Y."/>
            <person name="Cui Y."/>
            <person name="Guo X."/>
            <person name="Zheng S."/>
            <person name="Wang B."/>
            <person name="Yu K."/>
            <person name="Liang Q."/>
            <person name="Yang W."/>
            <person name="Lou X."/>
            <person name="Chen J."/>
            <person name="Feng M."/>
            <person name="Jian J."/>
            <person name="Zhang X."/>
            <person name="Luo G."/>
            <person name="Jiang Y."/>
            <person name="Liu J."/>
            <person name="Wang Z."/>
            <person name="Sha Y."/>
            <person name="Zhang B."/>
            <person name="Wu H."/>
            <person name="Tang D."/>
            <person name="Shen Q."/>
            <person name="Xue P."/>
            <person name="Zou S."/>
            <person name="Wang X."/>
            <person name="Liu X."/>
            <person name="Wang F."/>
            <person name="Yang Y."/>
            <person name="An X."/>
            <person name="Dong Z."/>
            <person name="Zhang K."/>
            <person name="Zhang X."/>
            <person name="Luo M.C."/>
            <person name="Dvorak J."/>
            <person name="Tong Y."/>
            <person name="Wang J."/>
            <person name="Yang H."/>
            <person name="Li Z."/>
            <person name="Wang D."/>
            <person name="Zhang A."/>
            <person name="Wang J."/>
        </authorList>
    </citation>
    <scope>NUCLEOTIDE SEQUENCE</scope>
</reference>
<proteinExistence type="predicted"/>
<protein>
    <submittedName>
        <fullName evidence="2">Uncharacterized protein</fullName>
    </submittedName>
</protein>
<sequence>MSRPLRMLYQLWQFRAPVGMPPLSTCSTNSGGHPRPPVGTRALASTATDEDTRIQGMVCPQRAAAKEVLAARQWIRRTRSDVKTPKRSDSPSSSRRVRQQQRHGGKAKAARLARKWFIVVYIA</sequence>
<feature type="region of interest" description="Disordered" evidence="1">
    <location>
        <begin position="20"/>
        <end position="52"/>
    </location>
</feature>
<accession>M7ZGU1</accession>
<name>M7ZGU1_TRIUA</name>
<feature type="region of interest" description="Disordered" evidence="1">
    <location>
        <begin position="75"/>
        <end position="110"/>
    </location>
</feature>